<dbReference type="Proteomes" id="UP001362999">
    <property type="component" value="Unassembled WGS sequence"/>
</dbReference>
<organism evidence="2 3">
    <name type="scientific">Favolaschia claudopus</name>
    <dbReference type="NCBI Taxonomy" id="2862362"/>
    <lineage>
        <taxon>Eukaryota</taxon>
        <taxon>Fungi</taxon>
        <taxon>Dikarya</taxon>
        <taxon>Basidiomycota</taxon>
        <taxon>Agaricomycotina</taxon>
        <taxon>Agaricomycetes</taxon>
        <taxon>Agaricomycetidae</taxon>
        <taxon>Agaricales</taxon>
        <taxon>Marasmiineae</taxon>
        <taxon>Mycenaceae</taxon>
        <taxon>Favolaschia</taxon>
    </lineage>
</organism>
<protein>
    <submittedName>
        <fullName evidence="2">Uncharacterized protein</fullName>
    </submittedName>
</protein>
<evidence type="ECO:0000313" key="2">
    <source>
        <dbReference type="EMBL" id="KAK6984511.1"/>
    </source>
</evidence>
<feature type="compositionally biased region" description="Polar residues" evidence="1">
    <location>
        <begin position="339"/>
        <end position="348"/>
    </location>
</feature>
<gene>
    <name evidence="2" type="ORF">R3P38DRAFT_3231767</name>
</gene>
<reference evidence="2 3" key="1">
    <citation type="journal article" date="2024" name="J Genomics">
        <title>Draft genome sequencing and assembly of Favolaschia claudopus CIRM-BRFM 2984 isolated from oak limbs.</title>
        <authorList>
            <person name="Navarro D."/>
            <person name="Drula E."/>
            <person name="Chaduli D."/>
            <person name="Cazenave R."/>
            <person name="Ahrendt S."/>
            <person name="Wang J."/>
            <person name="Lipzen A."/>
            <person name="Daum C."/>
            <person name="Barry K."/>
            <person name="Grigoriev I.V."/>
            <person name="Favel A."/>
            <person name="Rosso M.N."/>
            <person name="Martin F."/>
        </authorList>
    </citation>
    <scope>NUCLEOTIDE SEQUENCE [LARGE SCALE GENOMIC DNA]</scope>
    <source>
        <strain evidence="2 3">CIRM-BRFM 2984</strain>
    </source>
</reference>
<proteinExistence type="predicted"/>
<keyword evidence="3" id="KW-1185">Reference proteome</keyword>
<sequence length="486" mass="53113">MDGTLGLPPVGLVTAPNAQPAPTAAPNAARCPICNKHNLSSPKICKGNYTPANRGRQYQTCPDWSFPTATAVCSGYFWRDDLERKDVATPGTRMPQEHDCGGPNCSQKSIPNRLNKKCVHQFCMSYCKDTSRSCGANAVICKAAHHSHLRSSPISHASSSPAASDLLSFGSAPSSHRPQAEPVTPTPPPRRFAQMLHPDYEKKLQTASFQYPQSPSSELAARAKHIQVLNTYHHGVLVVQGRGPSAEIRPRLSPLSEIPSTGLHRTFASLQTTSDALATYGILADGHWTITDQTQHLSKPNTVLYCRSLGVSECKDFDLLHPAVSSAMPSPLSKRERSSSLITDSDPVTPTKKKSKDVVGAALETNFETPLSSPTPASRGLPSERESSIPISLHDAESTPANRYPLLYTCDMAEGFRQMERLSKTGLAAEPAFCKVFARPFKSSTYSDLHTWEKASIELQNQYVSYGKTTRGLWKQFRRAQRAAKE</sequence>
<evidence type="ECO:0000313" key="3">
    <source>
        <dbReference type="Proteomes" id="UP001362999"/>
    </source>
</evidence>
<feature type="region of interest" description="Disordered" evidence="1">
    <location>
        <begin position="325"/>
        <end position="395"/>
    </location>
</feature>
<feature type="region of interest" description="Disordered" evidence="1">
    <location>
        <begin position="151"/>
        <end position="192"/>
    </location>
</feature>
<dbReference type="AlphaFoldDB" id="A0AAV9ZJW7"/>
<evidence type="ECO:0000256" key="1">
    <source>
        <dbReference type="SAM" id="MobiDB-lite"/>
    </source>
</evidence>
<feature type="compositionally biased region" description="Low complexity" evidence="1">
    <location>
        <begin position="151"/>
        <end position="168"/>
    </location>
</feature>
<name>A0AAV9ZJW7_9AGAR</name>
<accession>A0AAV9ZJW7</accession>
<comment type="caution">
    <text evidence="2">The sequence shown here is derived from an EMBL/GenBank/DDBJ whole genome shotgun (WGS) entry which is preliminary data.</text>
</comment>
<dbReference type="EMBL" id="JAWWNJ010000137">
    <property type="protein sequence ID" value="KAK6984511.1"/>
    <property type="molecule type" value="Genomic_DNA"/>
</dbReference>
<feature type="compositionally biased region" description="Polar residues" evidence="1">
    <location>
        <begin position="366"/>
        <end position="376"/>
    </location>
</feature>